<accession>A0A8J7AGD7</accession>
<dbReference type="Gene3D" id="3.40.50.300">
    <property type="entry name" value="P-loop containing nucleotide triphosphate hydrolases"/>
    <property type="match status" value="1"/>
</dbReference>
<sequence length="313" mass="34627">MIHAEGLSKQFITKGQSRLAVDSLTLHIEQGEVFGFLGPNGAGKTTTVRMLCTLIAPSAGQGWVAGYPLGSQNERIRSSIGILTETPGLYAKLSAVENLTFFARLYGVQEVSKQIEKYLSLLGLWEKRQQPVGSFSKGMRQKLAIARALLHEPPILFLDEPTGGLDPESVKVVRQFIQQLRGEGRTIFICTHNLDEADRLCDRIGILQQRLIRIDTPAGLRQSLYGNSVTVRLASVTDKILAQVRSLPFIHAVQQAEQSLTLQVEDPPQNNPELIRALVTAGADIQFVEEHQQSLETVYFNLLAQAREGSRED</sequence>
<dbReference type="PANTHER" id="PTHR42711">
    <property type="entry name" value="ABC TRANSPORTER ATP-BINDING PROTEIN"/>
    <property type="match status" value="1"/>
</dbReference>
<dbReference type="InterPro" id="IPR003593">
    <property type="entry name" value="AAA+_ATPase"/>
</dbReference>
<dbReference type="Pfam" id="PF00005">
    <property type="entry name" value="ABC_tran"/>
    <property type="match status" value="1"/>
</dbReference>
<keyword evidence="1" id="KW-0813">Transport</keyword>
<evidence type="ECO:0000256" key="2">
    <source>
        <dbReference type="ARBA" id="ARBA00022741"/>
    </source>
</evidence>
<evidence type="ECO:0000256" key="1">
    <source>
        <dbReference type="ARBA" id="ARBA00022448"/>
    </source>
</evidence>
<dbReference type="GO" id="GO:0016887">
    <property type="term" value="F:ATP hydrolysis activity"/>
    <property type="evidence" value="ECO:0007669"/>
    <property type="project" value="InterPro"/>
</dbReference>
<reference evidence="5" key="1">
    <citation type="submission" date="2020-10" db="EMBL/GenBank/DDBJ databases">
        <authorList>
            <person name="Castelo-Branco R."/>
            <person name="Eusebio N."/>
            <person name="Adriana R."/>
            <person name="Vieira A."/>
            <person name="Brugerolle De Fraissinette N."/>
            <person name="Rezende De Castro R."/>
            <person name="Schneider M.P."/>
            <person name="Vasconcelos V."/>
            <person name="Leao P.N."/>
        </authorList>
    </citation>
    <scope>NUCLEOTIDE SEQUENCE</scope>
    <source>
        <strain evidence="5">LEGE 07310</strain>
    </source>
</reference>
<dbReference type="EMBL" id="JADEXG010000031">
    <property type="protein sequence ID" value="MBE9078374.1"/>
    <property type="molecule type" value="Genomic_DNA"/>
</dbReference>
<evidence type="ECO:0000313" key="5">
    <source>
        <dbReference type="EMBL" id="MBE9078374.1"/>
    </source>
</evidence>
<proteinExistence type="predicted"/>
<dbReference type="InterPro" id="IPR003439">
    <property type="entry name" value="ABC_transporter-like_ATP-bd"/>
</dbReference>
<feature type="domain" description="ABC transporter" evidence="4">
    <location>
        <begin position="2"/>
        <end position="234"/>
    </location>
</feature>
<gene>
    <name evidence="5" type="ORF">IQ241_13900</name>
</gene>
<dbReference type="AlphaFoldDB" id="A0A8J7AGD7"/>
<keyword evidence="2" id="KW-0547">Nucleotide-binding</keyword>
<dbReference type="RefSeq" id="WP_193908160.1">
    <property type="nucleotide sequence ID" value="NZ_JADEXG010000031.1"/>
</dbReference>
<protein>
    <submittedName>
        <fullName evidence="5">ABC transporter ATP-binding protein</fullName>
    </submittedName>
</protein>
<dbReference type="PROSITE" id="PS00211">
    <property type="entry name" value="ABC_TRANSPORTER_1"/>
    <property type="match status" value="1"/>
</dbReference>
<dbReference type="SUPFAM" id="SSF52540">
    <property type="entry name" value="P-loop containing nucleoside triphosphate hydrolases"/>
    <property type="match status" value="1"/>
</dbReference>
<dbReference type="InterPro" id="IPR050763">
    <property type="entry name" value="ABC_transporter_ATP-binding"/>
</dbReference>
<dbReference type="SMART" id="SM00382">
    <property type="entry name" value="AAA"/>
    <property type="match status" value="1"/>
</dbReference>
<dbReference type="InterPro" id="IPR027417">
    <property type="entry name" value="P-loop_NTPase"/>
</dbReference>
<dbReference type="Proteomes" id="UP000636505">
    <property type="component" value="Unassembled WGS sequence"/>
</dbReference>
<dbReference type="InterPro" id="IPR017871">
    <property type="entry name" value="ABC_transporter-like_CS"/>
</dbReference>
<evidence type="ECO:0000259" key="4">
    <source>
        <dbReference type="PROSITE" id="PS50893"/>
    </source>
</evidence>
<comment type="caution">
    <text evidence="5">The sequence shown here is derived from an EMBL/GenBank/DDBJ whole genome shotgun (WGS) entry which is preliminary data.</text>
</comment>
<dbReference type="GO" id="GO:0005524">
    <property type="term" value="F:ATP binding"/>
    <property type="evidence" value="ECO:0007669"/>
    <property type="project" value="UniProtKB-KW"/>
</dbReference>
<evidence type="ECO:0000256" key="3">
    <source>
        <dbReference type="ARBA" id="ARBA00022840"/>
    </source>
</evidence>
<dbReference type="PROSITE" id="PS50893">
    <property type="entry name" value="ABC_TRANSPORTER_2"/>
    <property type="match status" value="1"/>
</dbReference>
<evidence type="ECO:0000313" key="6">
    <source>
        <dbReference type="Proteomes" id="UP000636505"/>
    </source>
</evidence>
<name>A0A8J7AGD7_9CYAN</name>
<organism evidence="5 6">
    <name type="scientific">Vasconcelosia minhoensis LEGE 07310</name>
    <dbReference type="NCBI Taxonomy" id="915328"/>
    <lineage>
        <taxon>Bacteria</taxon>
        <taxon>Bacillati</taxon>
        <taxon>Cyanobacteriota</taxon>
        <taxon>Cyanophyceae</taxon>
        <taxon>Nodosilineales</taxon>
        <taxon>Cymatolegaceae</taxon>
        <taxon>Vasconcelosia</taxon>
        <taxon>Vasconcelosia minhoensis</taxon>
    </lineage>
</organism>
<keyword evidence="6" id="KW-1185">Reference proteome</keyword>
<keyword evidence="3 5" id="KW-0067">ATP-binding</keyword>
<dbReference type="PANTHER" id="PTHR42711:SF18">
    <property type="entry name" value="ABC TRANSPORTER, ATP-BINDING PROTEIN"/>
    <property type="match status" value="1"/>
</dbReference>